<sequence length="61" mass="6543">MDANTIVSIIGSVGFPIIACCGLFYLYDKTIKDLTVTLTKIDATLEGVAKAIEEMRSDSDA</sequence>
<keyword evidence="1" id="KW-0472">Membrane</keyword>
<gene>
    <name evidence="2" type="ORF">EVA_22412</name>
</gene>
<reference evidence="2" key="1">
    <citation type="journal article" date="2012" name="PLoS ONE">
        <title>Gene sets for utilization of primary and secondary nutrition supplies in the distal gut of endangered iberian lynx.</title>
        <authorList>
            <person name="Alcaide M."/>
            <person name="Messina E."/>
            <person name="Richter M."/>
            <person name="Bargiela R."/>
            <person name="Peplies J."/>
            <person name="Huws S.A."/>
            <person name="Newbold C.J."/>
            <person name="Golyshin P.N."/>
            <person name="Simon M.A."/>
            <person name="Lopez G."/>
            <person name="Yakimov M.M."/>
            <person name="Ferrer M."/>
        </authorList>
    </citation>
    <scope>NUCLEOTIDE SEQUENCE</scope>
</reference>
<proteinExistence type="predicted"/>
<organism evidence="2">
    <name type="scientific">gut metagenome</name>
    <dbReference type="NCBI Taxonomy" id="749906"/>
    <lineage>
        <taxon>unclassified sequences</taxon>
        <taxon>metagenomes</taxon>
        <taxon>organismal metagenomes</taxon>
    </lineage>
</organism>
<dbReference type="AlphaFoldDB" id="J9F4Q0"/>
<feature type="transmembrane region" description="Helical" evidence="1">
    <location>
        <begin position="6"/>
        <end position="27"/>
    </location>
</feature>
<dbReference type="EMBL" id="AMCI01009444">
    <property type="protein sequence ID" value="EJW89478.1"/>
    <property type="molecule type" value="Genomic_DNA"/>
</dbReference>
<evidence type="ECO:0000313" key="2">
    <source>
        <dbReference type="EMBL" id="EJW89478.1"/>
    </source>
</evidence>
<keyword evidence="1" id="KW-1133">Transmembrane helix</keyword>
<keyword evidence="1" id="KW-0812">Transmembrane</keyword>
<accession>J9F4Q0</accession>
<protein>
    <submittedName>
        <fullName evidence="2">Uncharacterized protein</fullName>
    </submittedName>
</protein>
<name>J9F4Q0_9ZZZZ</name>
<evidence type="ECO:0000256" key="1">
    <source>
        <dbReference type="SAM" id="Phobius"/>
    </source>
</evidence>
<comment type="caution">
    <text evidence="2">The sequence shown here is derived from an EMBL/GenBank/DDBJ whole genome shotgun (WGS) entry which is preliminary data.</text>
</comment>